<accession>A0A0R3RDL1</accession>
<evidence type="ECO:0000313" key="4">
    <source>
        <dbReference type="WBParaSite" id="BTMF_0001813501-mRNA-1"/>
    </source>
</evidence>
<proteinExistence type="predicted"/>
<evidence type="ECO:0000256" key="1">
    <source>
        <dbReference type="SAM" id="MobiDB-lite"/>
    </source>
</evidence>
<keyword evidence="3" id="KW-1185">Reference proteome</keyword>
<dbReference type="Proteomes" id="UP000280834">
    <property type="component" value="Unassembled WGS sequence"/>
</dbReference>
<reference evidence="4" key="1">
    <citation type="submission" date="2017-02" db="UniProtKB">
        <authorList>
            <consortium name="WormBaseParasite"/>
        </authorList>
    </citation>
    <scope>IDENTIFICATION</scope>
</reference>
<feature type="compositionally biased region" description="Basic and acidic residues" evidence="1">
    <location>
        <begin position="43"/>
        <end position="58"/>
    </location>
</feature>
<organism evidence="4">
    <name type="scientific">Brugia timori</name>
    <dbReference type="NCBI Taxonomy" id="42155"/>
    <lineage>
        <taxon>Eukaryota</taxon>
        <taxon>Metazoa</taxon>
        <taxon>Ecdysozoa</taxon>
        <taxon>Nematoda</taxon>
        <taxon>Chromadorea</taxon>
        <taxon>Rhabditida</taxon>
        <taxon>Spirurina</taxon>
        <taxon>Spiruromorpha</taxon>
        <taxon>Filarioidea</taxon>
        <taxon>Onchocercidae</taxon>
        <taxon>Brugia</taxon>
    </lineage>
</organism>
<dbReference type="WBParaSite" id="BTMF_0001813501-mRNA-1">
    <property type="protein sequence ID" value="BTMF_0001813501-mRNA-1"/>
    <property type="gene ID" value="BTMF_0001813501"/>
</dbReference>
<evidence type="ECO:0000313" key="3">
    <source>
        <dbReference type="Proteomes" id="UP000280834"/>
    </source>
</evidence>
<dbReference type="AlphaFoldDB" id="A0A0R3RDL1"/>
<dbReference type="EMBL" id="UZAG01023695">
    <property type="protein sequence ID" value="VDO57418.1"/>
    <property type="molecule type" value="Genomic_DNA"/>
</dbReference>
<reference evidence="2 3" key="2">
    <citation type="submission" date="2018-11" db="EMBL/GenBank/DDBJ databases">
        <authorList>
            <consortium name="Pathogen Informatics"/>
        </authorList>
    </citation>
    <scope>NUCLEOTIDE SEQUENCE [LARGE SCALE GENOMIC DNA]</scope>
</reference>
<feature type="region of interest" description="Disordered" evidence="1">
    <location>
        <begin position="42"/>
        <end position="66"/>
    </location>
</feature>
<name>A0A0R3RDL1_9BILA</name>
<gene>
    <name evidence="2" type="ORF">BTMF_LOCUS16096</name>
</gene>
<evidence type="ECO:0000313" key="2">
    <source>
        <dbReference type="EMBL" id="VDO57418.1"/>
    </source>
</evidence>
<protein>
    <submittedName>
        <fullName evidence="2 4">Uncharacterized protein</fullName>
    </submittedName>
</protein>
<sequence length="66" mass="7943">MLEDFLTANLIINSFKMWYLRYNCSKTKILEILAGRFIKKKKTKDEQNKMSVEKETSKNRKHKGKF</sequence>